<dbReference type="GO" id="GO:0003924">
    <property type="term" value="F:GTPase activity"/>
    <property type="evidence" value="ECO:0007669"/>
    <property type="project" value="InterPro"/>
</dbReference>
<dbReference type="Gene3D" id="3.30.70.870">
    <property type="entry name" value="Elongation Factor G (Translational Gtpase), domain 3"/>
    <property type="match status" value="1"/>
</dbReference>
<comment type="caution">
    <text evidence="10">The sequence shown here is derived from an EMBL/GenBank/DDBJ whole genome shotgun (WGS) entry which is preliminary data.</text>
</comment>
<dbReference type="InterPro" id="IPR009000">
    <property type="entry name" value="Transl_B-barrel_sf"/>
</dbReference>
<dbReference type="FunFam" id="3.30.70.870:FF:000001">
    <property type="entry name" value="Elongation factor G"/>
    <property type="match status" value="1"/>
</dbReference>
<dbReference type="Proteomes" id="UP000003438">
    <property type="component" value="Unassembled WGS sequence"/>
</dbReference>
<keyword evidence="5 8" id="KW-0251">Elongation factor</keyword>
<dbReference type="STRING" id="411471.SUBVAR_05121"/>
<proteinExistence type="inferred from homology"/>
<comment type="subcellular location">
    <subcellularLocation>
        <location evidence="8">Cytoplasm</location>
    </subcellularLocation>
</comment>
<feature type="binding site" evidence="8">
    <location>
        <begin position="151"/>
        <end position="154"/>
    </location>
    <ligand>
        <name>GTP</name>
        <dbReference type="ChEBI" id="CHEBI:37565"/>
    </ligand>
</feature>
<dbReference type="CDD" id="cd01434">
    <property type="entry name" value="EFG_mtEFG1_IV"/>
    <property type="match status" value="1"/>
</dbReference>
<gene>
    <name evidence="8 10" type="primary">fusA</name>
    <name evidence="10" type="ORF">SUBVAR_05121</name>
</gene>
<dbReference type="InterPro" id="IPR005225">
    <property type="entry name" value="Small_GTP-bd"/>
</dbReference>
<evidence type="ECO:0000256" key="1">
    <source>
        <dbReference type="ARBA" id="ARBA00005870"/>
    </source>
</evidence>
<dbReference type="PROSITE" id="PS00301">
    <property type="entry name" value="G_TR_1"/>
    <property type="match status" value="1"/>
</dbReference>
<dbReference type="RefSeq" id="WP_007046521.1">
    <property type="nucleotide sequence ID" value="NZ_GG704769.1"/>
</dbReference>
<dbReference type="NCBIfam" id="NF009379">
    <property type="entry name" value="PRK12740.1-3"/>
    <property type="match status" value="1"/>
</dbReference>
<dbReference type="NCBIfam" id="NF009381">
    <property type="entry name" value="PRK12740.1-5"/>
    <property type="match status" value="1"/>
</dbReference>
<dbReference type="CDD" id="cd01886">
    <property type="entry name" value="EF-G"/>
    <property type="match status" value="1"/>
</dbReference>
<evidence type="ECO:0000256" key="5">
    <source>
        <dbReference type="ARBA" id="ARBA00022768"/>
    </source>
</evidence>
<dbReference type="OrthoDB" id="9804431at2"/>
<dbReference type="Pfam" id="PF14492">
    <property type="entry name" value="EFG_III"/>
    <property type="match status" value="1"/>
</dbReference>
<dbReference type="SMART" id="SM00889">
    <property type="entry name" value="EFG_IV"/>
    <property type="match status" value="1"/>
</dbReference>
<accession>D1PL83</accession>
<dbReference type="InterPro" id="IPR000795">
    <property type="entry name" value="T_Tr_GTP-bd_dom"/>
</dbReference>
<dbReference type="InterPro" id="IPR035647">
    <property type="entry name" value="EFG_III/V"/>
</dbReference>
<dbReference type="InterPro" id="IPR014721">
    <property type="entry name" value="Ribsml_uS5_D2-typ_fold_subgr"/>
</dbReference>
<dbReference type="HOGENOM" id="CLU_002794_4_1_9"/>
<dbReference type="GO" id="GO:0032790">
    <property type="term" value="P:ribosome disassembly"/>
    <property type="evidence" value="ECO:0007669"/>
    <property type="project" value="TreeGrafter"/>
</dbReference>
<dbReference type="PANTHER" id="PTHR43261:SF1">
    <property type="entry name" value="RIBOSOME-RELEASING FACTOR 2, MITOCHONDRIAL"/>
    <property type="match status" value="1"/>
</dbReference>
<dbReference type="PROSITE" id="PS51722">
    <property type="entry name" value="G_TR_2"/>
    <property type="match status" value="1"/>
</dbReference>
<dbReference type="SUPFAM" id="SSF50447">
    <property type="entry name" value="Translation proteins"/>
    <property type="match status" value="1"/>
</dbReference>
<dbReference type="SUPFAM" id="SSF52540">
    <property type="entry name" value="P-loop containing nucleoside triphosphate hydrolases"/>
    <property type="match status" value="1"/>
</dbReference>
<dbReference type="PANTHER" id="PTHR43261">
    <property type="entry name" value="TRANSLATION ELONGATION FACTOR G-RELATED"/>
    <property type="match status" value="1"/>
</dbReference>
<evidence type="ECO:0000256" key="2">
    <source>
        <dbReference type="ARBA" id="ARBA00017872"/>
    </source>
</evidence>
<dbReference type="InterPro" id="IPR027417">
    <property type="entry name" value="P-loop_NTPase"/>
</dbReference>
<organism evidence="10 11">
    <name type="scientific">Subdoligranulum variabile DSM 15176</name>
    <dbReference type="NCBI Taxonomy" id="411471"/>
    <lineage>
        <taxon>Bacteria</taxon>
        <taxon>Bacillati</taxon>
        <taxon>Bacillota</taxon>
        <taxon>Clostridia</taxon>
        <taxon>Eubacteriales</taxon>
        <taxon>Oscillospiraceae</taxon>
        <taxon>Subdoligranulum</taxon>
    </lineage>
</organism>
<feature type="binding site" evidence="8">
    <location>
        <begin position="97"/>
        <end position="101"/>
    </location>
    <ligand>
        <name>GTP</name>
        <dbReference type="ChEBI" id="CHEBI:37565"/>
    </ligand>
</feature>
<dbReference type="NCBIfam" id="TIGR00231">
    <property type="entry name" value="small_GTP"/>
    <property type="match status" value="1"/>
</dbReference>
<protein>
    <recommendedName>
        <fullName evidence="2 8">Elongation factor G</fullName>
        <shortName evidence="8">EF-G</shortName>
    </recommendedName>
</protein>
<dbReference type="CDD" id="cd03713">
    <property type="entry name" value="EFG_mtEFG_C"/>
    <property type="match status" value="1"/>
</dbReference>
<evidence type="ECO:0000256" key="8">
    <source>
        <dbReference type="HAMAP-Rule" id="MF_00054"/>
    </source>
</evidence>
<keyword evidence="11" id="KW-1185">Reference proteome</keyword>
<keyword evidence="3 8" id="KW-0963">Cytoplasm</keyword>
<evidence type="ECO:0000256" key="3">
    <source>
        <dbReference type="ARBA" id="ARBA00022490"/>
    </source>
</evidence>
<dbReference type="InterPro" id="IPR053905">
    <property type="entry name" value="EF-G-like_DII"/>
</dbReference>
<dbReference type="Pfam" id="PF22042">
    <property type="entry name" value="EF-G_D2"/>
    <property type="match status" value="1"/>
</dbReference>
<dbReference type="Pfam" id="PF00679">
    <property type="entry name" value="EFG_C"/>
    <property type="match status" value="1"/>
</dbReference>
<dbReference type="AlphaFoldDB" id="D1PL83"/>
<dbReference type="Pfam" id="PF00009">
    <property type="entry name" value="GTP_EFTU"/>
    <property type="match status" value="1"/>
</dbReference>
<keyword evidence="7 8" id="KW-0342">GTP-binding</keyword>
<dbReference type="InterPro" id="IPR035649">
    <property type="entry name" value="EFG_V"/>
</dbReference>
<dbReference type="Gene3D" id="3.30.70.240">
    <property type="match status" value="1"/>
</dbReference>
<dbReference type="Gene3D" id="2.40.30.10">
    <property type="entry name" value="Translation factors"/>
    <property type="match status" value="1"/>
</dbReference>
<dbReference type="PRINTS" id="PR00315">
    <property type="entry name" value="ELONGATNFCT"/>
</dbReference>
<dbReference type="SUPFAM" id="SSF54211">
    <property type="entry name" value="Ribosomal protein S5 domain 2-like"/>
    <property type="match status" value="1"/>
</dbReference>
<dbReference type="InterPro" id="IPR000640">
    <property type="entry name" value="EFG_V-like"/>
</dbReference>
<dbReference type="Pfam" id="PF03764">
    <property type="entry name" value="EFG_IV"/>
    <property type="match status" value="1"/>
</dbReference>
<evidence type="ECO:0000256" key="6">
    <source>
        <dbReference type="ARBA" id="ARBA00022917"/>
    </source>
</evidence>
<dbReference type="NCBIfam" id="TIGR00484">
    <property type="entry name" value="EF-G"/>
    <property type="match status" value="1"/>
</dbReference>
<keyword evidence="6 8" id="KW-0648">Protein biosynthesis</keyword>
<sequence length="708" mass="78602">MATPRDVSLQMTRNIGIMAHIDAGKTTTTERILYYTGINHKIGEVHDGAATMDWMEQEQERGITITSAATTCYWSHTETQHDPVLFKKNRHRINIIDTPGHVDFTVEVQRSLRVLDGSVTVLAAKGGVEPQSETVWRQADEYKVPRMVYVNKMDTMGADFFRCVQMLHDRLHANGVPIQLPIGQEDTFKGIVDLIDMKADVYYDDMGNDVRVEEIPEDMKEQAQEYHDKLIEAVAETDEDLMMKYLEGEELTKEEIKAALRKATISNEIVPVTCGSSYKNRGVQKLLDAIVDYMPAPTDVEAIRGTNPETGEEEDRISSDDAPFSALAFKIMTDPYVGKLCFFRVYSGKLDAGTTVYNSVKDQNERIGRILQMHANNRKDIDTVYAGDIAAAVGLKNTTTGDTLCDEKAPIVLESMNFPEPVIRVAIEPKTKAGSEKMGIALAKLAEEDPTFKTWTDEETGQTIIAGMGELHLEIIVDRLLREFKVEANVGAPQVAYRETIRKSANQETKYARQSGGKGQYGHVKIKLEPNPGKGYEFVNGVVGGAIPKEYIPAVDNGIQGAMKAGILAGYPVVDVKVTLWDGSYHEVDSSEMAFSIAGSMAFKEAMKKCDPVIMEPIMKVDVIVPDEYMGNVIGDLNSRRGQIQNQESQDGTARVTAMVPLSEMFGYATDLRSKTQGRGQYSMEPADYQQVPKNIADKIMNDRANKA</sequence>
<evidence type="ECO:0000256" key="7">
    <source>
        <dbReference type="ARBA" id="ARBA00023134"/>
    </source>
</evidence>
<dbReference type="CDD" id="cd16262">
    <property type="entry name" value="EFG_III"/>
    <property type="match status" value="1"/>
</dbReference>
<comment type="function">
    <text evidence="8">Catalyzes the GTP-dependent ribosomal translocation step during translation elongation. During this step, the ribosome changes from the pre-translocational (PRE) to the post-translocational (POST) state as the newly formed A-site-bound peptidyl-tRNA and P-site-bound deacylated tRNA move to the P and E sites, respectively. Catalyzes the coordinated movement of the two tRNA molecules, the mRNA and conformational changes in the ribosome.</text>
</comment>
<evidence type="ECO:0000256" key="4">
    <source>
        <dbReference type="ARBA" id="ARBA00022741"/>
    </source>
</evidence>
<feature type="domain" description="Tr-type G" evidence="9">
    <location>
        <begin position="10"/>
        <end position="298"/>
    </location>
</feature>
<evidence type="ECO:0000313" key="11">
    <source>
        <dbReference type="Proteomes" id="UP000003438"/>
    </source>
</evidence>
<dbReference type="GO" id="GO:0003746">
    <property type="term" value="F:translation elongation factor activity"/>
    <property type="evidence" value="ECO:0007669"/>
    <property type="project" value="UniProtKB-UniRule"/>
</dbReference>
<dbReference type="eggNOG" id="COG0480">
    <property type="taxonomic scope" value="Bacteria"/>
</dbReference>
<dbReference type="InterPro" id="IPR004540">
    <property type="entry name" value="Transl_elong_EFG/EF2"/>
</dbReference>
<dbReference type="CDD" id="cd04088">
    <property type="entry name" value="EFG_mtEFG_II"/>
    <property type="match status" value="1"/>
</dbReference>
<dbReference type="InterPro" id="IPR009022">
    <property type="entry name" value="EFG_III"/>
</dbReference>
<dbReference type="InterPro" id="IPR041095">
    <property type="entry name" value="EFG_II"/>
</dbReference>
<comment type="similarity">
    <text evidence="1 8">Belongs to the TRAFAC class translation factor GTPase superfamily. Classic translation factor GTPase family. EF-G/EF-2 subfamily.</text>
</comment>
<name>D1PL83_9FIRM</name>
<dbReference type="FunFam" id="3.40.50.300:FF:000029">
    <property type="entry name" value="Elongation factor G"/>
    <property type="match status" value="1"/>
</dbReference>
<dbReference type="EMBL" id="ACBY02000020">
    <property type="protein sequence ID" value="EFB76741.1"/>
    <property type="molecule type" value="Genomic_DNA"/>
</dbReference>
<evidence type="ECO:0000259" key="9">
    <source>
        <dbReference type="PROSITE" id="PS51722"/>
    </source>
</evidence>
<evidence type="ECO:0000313" key="10">
    <source>
        <dbReference type="EMBL" id="EFB76741.1"/>
    </source>
</evidence>
<reference evidence="10" key="1">
    <citation type="submission" date="2009-12" db="EMBL/GenBank/DDBJ databases">
        <authorList>
            <person name="Weinstock G."/>
            <person name="Sodergren E."/>
            <person name="Clifton S."/>
            <person name="Fulton L."/>
            <person name="Fulton B."/>
            <person name="Courtney L."/>
            <person name="Fronick C."/>
            <person name="Harrison M."/>
            <person name="Strong C."/>
            <person name="Farmer C."/>
            <person name="Delahaunty K."/>
            <person name="Markovic C."/>
            <person name="Hall O."/>
            <person name="Minx P."/>
            <person name="Tomlinson C."/>
            <person name="Mitreva M."/>
            <person name="Nelson J."/>
            <person name="Hou S."/>
            <person name="Wollam A."/>
            <person name="Pepin K.H."/>
            <person name="Johnson M."/>
            <person name="Bhonagiri V."/>
            <person name="Nash W.E."/>
            <person name="Warren W."/>
            <person name="Chinwalla A."/>
            <person name="Mardis E.R."/>
            <person name="Wilson R.K."/>
        </authorList>
    </citation>
    <scope>NUCLEOTIDE SEQUENCE [LARGE SCALE GENOMIC DNA]</scope>
    <source>
        <strain evidence="10">DSM 15176</strain>
    </source>
</reference>
<feature type="binding site" evidence="8">
    <location>
        <begin position="19"/>
        <end position="26"/>
    </location>
    <ligand>
        <name>GTP</name>
        <dbReference type="ChEBI" id="CHEBI:37565"/>
    </ligand>
</feature>
<dbReference type="FunFam" id="3.30.230.10:FF:000003">
    <property type="entry name" value="Elongation factor G"/>
    <property type="match status" value="1"/>
</dbReference>
<dbReference type="InterPro" id="IPR047872">
    <property type="entry name" value="EFG_IV"/>
</dbReference>
<dbReference type="FunFam" id="3.30.70.240:FF:000001">
    <property type="entry name" value="Elongation factor G"/>
    <property type="match status" value="1"/>
</dbReference>
<keyword evidence="4 8" id="KW-0547">Nucleotide-binding</keyword>
<dbReference type="SUPFAM" id="SSF54980">
    <property type="entry name" value="EF-G C-terminal domain-like"/>
    <property type="match status" value="2"/>
</dbReference>
<dbReference type="GO" id="GO:0005525">
    <property type="term" value="F:GTP binding"/>
    <property type="evidence" value="ECO:0007669"/>
    <property type="project" value="UniProtKB-UniRule"/>
</dbReference>
<dbReference type="InterPro" id="IPR020568">
    <property type="entry name" value="Ribosomal_Su5_D2-typ_SF"/>
</dbReference>
<dbReference type="InterPro" id="IPR031157">
    <property type="entry name" value="G_TR_CS"/>
</dbReference>
<dbReference type="HAMAP" id="MF_00054_B">
    <property type="entry name" value="EF_G_EF_2_B"/>
    <property type="match status" value="1"/>
</dbReference>
<dbReference type="Gene3D" id="3.40.50.300">
    <property type="entry name" value="P-loop containing nucleotide triphosphate hydrolases"/>
    <property type="match status" value="1"/>
</dbReference>
<dbReference type="InterPro" id="IPR005517">
    <property type="entry name" value="Transl_elong_EFG/EF2_IV"/>
</dbReference>
<dbReference type="Gene3D" id="3.30.230.10">
    <property type="match status" value="1"/>
</dbReference>
<dbReference type="SMART" id="SM00838">
    <property type="entry name" value="EFG_C"/>
    <property type="match status" value="1"/>
</dbReference>
<dbReference type="GO" id="GO:0005737">
    <property type="term" value="C:cytoplasm"/>
    <property type="evidence" value="ECO:0007669"/>
    <property type="project" value="UniProtKB-SubCell"/>
</dbReference>
<dbReference type="FunFam" id="2.40.30.10:FF:000006">
    <property type="entry name" value="Elongation factor G"/>
    <property type="match status" value="1"/>
</dbReference>